<dbReference type="OrthoDB" id="3296614at2"/>
<dbReference type="AlphaFoldDB" id="A0A366LMK2"/>
<dbReference type="RefSeq" id="WP_113985498.1">
    <property type="nucleotide sequence ID" value="NZ_QMEY01000025.1"/>
</dbReference>
<comment type="caution">
    <text evidence="2">The sequence shown here is derived from an EMBL/GenBank/DDBJ whole genome shotgun (WGS) entry which is preliminary data.</text>
</comment>
<dbReference type="EMBL" id="QMEY01000025">
    <property type="protein sequence ID" value="RBQ15136.1"/>
    <property type="molecule type" value="Genomic_DNA"/>
</dbReference>
<evidence type="ECO:0000313" key="2">
    <source>
        <dbReference type="EMBL" id="RBQ15136.1"/>
    </source>
</evidence>
<gene>
    <name evidence="2" type="ORF">DP939_36590</name>
</gene>
<organism evidence="2 3">
    <name type="scientific">Spongiactinospora rosea</name>
    <dbReference type="NCBI Taxonomy" id="2248750"/>
    <lineage>
        <taxon>Bacteria</taxon>
        <taxon>Bacillati</taxon>
        <taxon>Actinomycetota</taxon>
        <taxon>Actinomycetes</taxon>
        <taxon>Streptosporangiales</taxon>
        <taxon>Streptosporangiaceae</taxon>
        <taxon>Spongiactinospora</taxon>
    </lineage>
</organism>
<evidence type="ECO:0000256" key="1">
    <source>
        <dbReference type="SAM" id="MobiDB-lite"/>
    </source>
</evidence>
<feature type="region of interest" description="Disordered" evidence="1">
    <location>
        <begin position="1"/>
        <end position="23"/>
    </location>
</feature>
<proteinExistence type="predicted"/>
<sequence length="108" mass="11645">MAAPLPPRTTGLSGRVPPSLDALRGPSSGVVELPPHLAWSGLTRFDLADRRLRMSMYRTVITGGGRRDAETYLNAGLLAADWPLLRMGLGPGYRNAWESMMRGLGPDG</sequence>
<evidence type="ECO:0000313" key="3">
    <source>
        <dbReference type="Proteomes" id="UP000253303"/>
    </source>
</evidence>
<dbReference type="Proteomes" id="UP000253303">
    <property type="component" value="Unassembled WGS sequence"/>
</dbReference>
<protein>
    <submittedName>
        <fullName evidence="2">Uncharacterized protein</fullName>
    </submittedName>
</protein>
<name>A0A366LMK2_9ACTN</name>
<reference evidence="2 3" key="1">
    <citation type="submission" date="2018-06" db="EMBL/GenBank/DDBJ databases">
        <title>Sphaerisporangium craniellae sp. nov., isolated from a marine sponge in the South China Sea.</title>
        <authorList>
            <person name="Li L."/>
        </authorList>
    </citation>
    <scope>NUCLEOTIDE SEQUENCE [LARGE SCALE GENOMIC DNA]</scope>
    <source>
        <strain evidence="2 3">LHW63015</strain>
    </source>
</reference>
<accession>A0A366LMK2</accession>
<keyword evidence="3" id="KW-1185">Reference proteome</keyword>